<dbReference type="InterPro" id="IPR018094">
    <property type="entry name" value="Thymidylate_kinase"/>
</dbReference>
<evidence type="ECO:0000256" key="6">
    <source>
        <dbReference type="ARBA" id="ARBA00022741"/>
    </source>
</evidence>
<evidence type="ECO:0000256" key="5">
    <source>
        <dbReference type="ARBA" id="ARBA00022727"/>
    </source>
</evidence>
<dbReference type="PANTHER" id="PTHR10344">
    <property type="entry name" value="THYMIDYLATE KINASE"/>
    <property type="match status" value="1"/>
</dbReference>
<dbReference type="GO" id="GO:0005829">
    <property type="term" value="C:cytosol"/>
    <property type="evidence" value="ECO:0007669"/>
    <property type="project" value="TreeGrafter"/>
</dbReference>
<comment type="function">
    <text evidence="10 11">Phosphorylation of dTMP to form dTDP in both de novo and salvage pathways of dTTP synthesis.</text>
</comment>
<feature type="compositionally biased region" description="Low complexity" evidence="12">
    <location>
        <begin position="284"/>
        <end position="306"/>
    </location>
</feature>
<sequence length="306" mass="31028">MTASDAQPQSRAAQRTPADGPRGDAPAPAANGSTGASEATASASSVAHAGDPGATPSAPGLFVSFEGGDGAGKSTQARALADRLRALGREVVLTREPGGTPLGVELRQALLHGDHVDPRAEVLLYAADRAHHVASLVRPALERGAVVITDRYLDSSVAYQGSGRDLGADEVERISLWATGGLLPAVTVLLDLDPDVGRTRLTGDPDRLERAGDDFHRRTRAAFLARAEQDPGRWLVLDATLPVDELAARVLARVAAAGGFGDSFDDGGRTSVRAAGGEPESRTGTANAAAAGADAVPGASSGAGAA</sequence>
<feature type="compositionally biased region" description="Polar residues" evidence="12">
    <location>
        <begin position="1"/>
        <end position="13"/>
    </location>
</feature>
<evidence type="ECO:0000313" key="15">
    <source>
        <dbReference type="Proteomes" id="UP000518206"/>
    </source>
</evidence>
<evidence type="ECO:0000313" key="14">
    <source>
        <dbReference type="EMBL" id="MBB2924737.1"/>
    </source>
</evidence>
<dbReference type="FunFam" id="3.40.50.300:FF:000225">
    <property type="entry name" value="Thymidylate kinase"/>
    <property type="match status" value="1"/>
</dbReference>
<dbReference type="GO" id="GO:0006233">
    <property type="term" value="P:dTDP biosynthetic process"/>
    <property type="evidence" value="ECO:0007669"/>
    <property type="project" value="InterPro"/>
</dbReference>
<protein>
    <recommendedName>
        <fullName evidence="3 11">Thymidylate kinase</fullName>
        <ecNumber evidence="2 11">2.7.4.9</ecNumber>
    </recommendedName>
    <alternativeName>
        <fullName evidence="11">dTMP kinase</fullName>
    </alternativeName>
</protein>
<dbReference type="PROSITE" id="PS01331">
    <property type="entry name" value="THYMIDYLATE_KINASE"/>
    <property type="match status" value="1"/>
</dbReference>
<dbReference type="NCBIfam" id="TIGR00041">
    <property type="entry name" value="DTMP_kinase"/>
    <property type="match status" value="1"/>
</dbReference>
<evidence type="ECO:0000259" key="13">
    <source>
        <dbReference type="Pfam" id="PF02223"/>
    </source>
</evidence>
<keyword evidence="6 11" id="KW-0547">Nucleotide-binding</keyword>
<dbReference type="SUPFAM" id="SSF52540">
    <property type="entry name" value="P-loop containing nucleoside triphosphate hydrolases"/>
    <property type="match status" value="1"/>
</dbReference>
<dbReference type="EMBL" id="JACHVX010000006">
    <property type="protein sequence ID" value="MBB2924737.1"/>
    <property type="molecule type" value="Genomic_DNA"/>
</dbReference>
<keyword evidence="4 11" id="KW-0808">Transferase</keyword>
<comment type="caution">
    <text evidence="14">The sequence shown here is derived from an EMBL/GenBank/DDBJ whole genome shotgun (WGS) entry which is preliminary data.</text>
</comment>
<dbReference type="GO" id="GO:0005524">
    <property type="term" value="F:ATP binding"/>
    <property type="evidence" value="ECO:0007669"/>
    <property type="project" value="UniProtKB-UniRule"/>
</dbReference>
<dbReference type="GO" id="GO:0004798">
    <property type="term" value="F:dTMP kinase activity"/>
    <property type="evidence" value="ECO:0007669"/>
    <property type="project" value="UniProtKB-UniRule"/>
</dbReference>
<dbReference type="PANTHER" id="PTHR10344:SF4">
    <property type="entry name" value="UMP-CMP KINASE 2, MITOCHONDRIAL"/>
    <property type="match status" value="1"/>
</dbReference>
<dbReference type="InterPro" id="IPR018095">
    <property type="entry name" value="Thymidylate_kin_CS"/>
</dbReference>
<evidence type="ECO:0000256" key="8">
    <source>
        <dbReference type="ARBA" id="ARBA00022840"/>
    </source>
</evidence>
<reference evidence="14 15" key="2">
    <citation type="submission" date="2020-08" db="EMBL/GenBank/DDBJ databases">
        <authorList>
            <person name="Partida-Martinez L."/>
            <person name="Huntemann M."/>
            <person name="Clum A."/>
            <person name="Wang J."/>
            <person name="Palaniappan K."/>
            <person name="Ritter S."/>
            <person name="Chen I.-M."/>
            <person name="Stamatis D."/>
            <person name="Reddy T."/>
            <person name="O'Malley R."/>
            <person name="Daum C."/>
            <person name="Shapiro N."/>
            <person name="Ivanova N."/>
            <person name="Kyrpides N."/>
            <person name="Woyke T."/>
        </authorList>
    </citation>
    <scope>NUCLEOTIDE SEQUENCE [LARGE SCALE GENOMIC DNA]</scope>
    <source>
        <strain evidence="14 15">RAS26</strain>
    </source>
</reference>
<dbReference type="GO" id="GO:0006227">
    <property type="term" value="P:dUDP biosynthetic process"/>
    <property type="evidence" value="ECO:0007669"/>
    <property type="project" value="TreeGrafter"/>
</dbReference>
<comment type="catalytic activity">
    <reaction evidence="9 11">
        <text>dTMP + ATP = dTDP + ADP</text>
        <dbReference type="Rhea" id="RHEA:13517"/>
        <dbReference type="ChEBI" id="CHEBI:30616"/>
        <dbReference type="ChEBI" id="CHEBI:58369"/>
        <dbReference type="ChEBI" id="CHEBI:63528"/>
        <dbReference type="ChEBI" id="CHEBI:456216"/>
        <dbReference type="EC" id="2.7.4.9"/>
    </reaction>
</comment>
<reference evidence="14 15" key="1">
    <citation type="submission" date="2020-08" db="EMBL/GenBank/DDBJ databases">
        <title>The Agave Microbiome: Exploring the role of microbial communities in plant adaptations to desert environments.</title>
        <authorList>
            <person name="Partida-Martinez L.P."/>
        </authorList>
    </citation>
    <scope>NUCLEOTIDE SEQUENCE [LARGE SCALE GENOMIC DNA]</scope>
    <source>
        <strain evidence="14 15">RAS26</strain>
    </source>
</reference>
<dbReference type="InterPro" id="IPR027417">
    <property type="entry name" value="P-loop_NTPase"/>
</dbReference>
<dbReference type="GO" id="GO:0006235">
    <property type="term" value="P:dTTP biosynthetic process"/>
    <property type="evidence" value="ECO:0007669"/>
    <property type="project" value="UniProtKB-UniRule"/>
</dbReference>
<keyword evidence="8 11" id="KW-0067">ATP-binding</keyword>
<dbReference type="HAMAP" id="MF_00165">
    <property type="entry name" value="Thymidylate_kinase"/>
    <property type="match status" value="1"/>
</dbReference>
<evidence type="ECO:0000256" key="2">
    <source>
        <dbReference type="ARBA" id="ARBA00012980"/>
    </source>
</evidence>
<accession>A0A7W4UIE1</accession>
<dbReference type="Proteomes" id="UP000518206">
    <property type="component" value="Unassembled WGS sequence"/>
</dbReference>
<dbReference type="CDD" id="cd01672">
    <property type="entry name" value="TMPK"/>
    <property type="match status" value="1"/>
</dbReference>
<evidence type="ECO:0000256" key="4">
    <source>
        <dbReference type="ARBA" id="ARBA00022679"/>
    </source>
</evidence>
<dbReference type="Gene3D" id="3.40.50.300">
    <property type="entry name" value="P-loop containing nucleotide triphosphate hydrolases"/>
    <property type="match status" value="1"/>
</dbReference>
<evidence type="ECO:0000256" key="1">
    <source>
        <dbReference type="ARBA" id="ARBA00009776"/>
    </source>
</evidence>
<evidence type="ECO:0000256" key="11">
    <source>
        <dbReference type="HAMAP-Rule" id="MF_00165"/>
    </source>
</evidence>
<dbReference type="InterPro" id="IPR039430">
    <property type="entry name" value="Thymidylate_kin-like_dom"/>
</dbReference>
<gene>
    <name evidence="11" type="primary">tmk</name>
    <name evidence="14" type="ORF">FHR80_003673</name>
</gene>
<keyword evidence="5 11" id="KW-0545">Nucleotide biosynthesis</keyword>
<evidence type="ECO:0000256" key="12">
    <source>
        <dbReference type="SAM" id="MobiDB-lite"/>
    </source>
</evidence>
<evidence type="ECO:0000256" key="3">
    <source>
        <dbReference type="ARBA" id="ARBA00017144"/>
    </source>
</evidence>
<feature type="domain" description="Thymidylate kinase-like" evidence="13">
    <location>
        <begin position="65"/>
        <end position="248"/>
    </location>
</feature>
<organism evidence="14 15">
    <name type="scientific">Cellulomonas cellasea</name>
    <dbReference type="NCBI Taxonomy" id="43670"/>
    <lineage>
        <taxon>Bacteria</taxon>
        <taxon>Bacillati</taxon>
        <taxon>Actinomycetota</taxon>
        <taxon>Actinomycetes</taxon>
        <taxon>Micrococcales</taxon>
        <taxon>Cellulomonadaceae</taxon>
        <taxon>Cellulomonas</taxon>
    </lineage>
</organism>
<feature type="region of interest" description="Disordered" evidence="12">
    <location>
        <begin position="266"/>
        <end position="306"/>
    </location>
</feature>
<evidence type="ECO:0000256" key="9">
    <source>
        <dbReference type="ARBA" id="ARBA00048743"/>
    </source>
</evidence>
<dbReference type="AlphaFoldDB" id="A0A7W4UIE1"/>
<feature type="region of interest" description="Disordered" evidence="12">
    <location>
        <begin position="1"/>
        <end position="67"/>
    </location>
</feature>
<evidence type="ECO:0000256" key="7">
    <source>
        <dbReference type="ARBA" id="ARBA00022777"/>
    </source>
</evidence>
<feature type="compositionally biased region" description="Low complexity" evidence="12">
    <location>
        <begin position="17"/>
        <end position="50"/>
    </location>
</feature>
<comment type="similarity">
    <text evidence="1 11">Belongs to the thymidylate kinase family.</text>
</comment>
<evidence type="ECO:0000256" key="10">
    <source>
        <dbReference type="ARBA" id="ARBA00057735"/>
    </source>
</evidence>
<feature type="binding site" evidence="11">
    <location>
        <begin position="67"/>
        <end position="74"/>
    </location>
    <ligand>
        <name>ATP</name>
        <dbReference type="ChEBI" id="CHEBI:30616"/>
    </ligand>
</feature>
<proteinExistence type="inferred from homology"/>
<keyword evidence="7 11" id="KW-0418">Kinase</keyword>
<dbReference type="EC" id="2.7.4.9" evidence="2 11"/>
<name>A0A7W4UIE1_9CELL</name>
<dbReference type="Pfam" id="PF02223">
    <property type="entry name" value="Thymidylate_kin"/>
    <property type="match status" value="1"/>
</dbReference>